<reference evidence="2" key="1">
    <citation type="journal article" date="2019" name="Int. J. Syst. Evol. Microbiol.">
        <title>The Global Catalogue of Microorganisms (GCM) 10K type strain sequencing project: providing services to taxonomists for standard genome sequencing and annotation.</title>
        <authorList>
            <consortium name="The Broad Institute Genomics Platform"/>
            <consortium name="The Broad Institute Genome Sequencing Center for Infectious Disease"/>
            <person name="Wu L."/>
            <person name="Ma J."/>
        </authorList>
    </citation>
    <scope>NUCLEOTIDE SEQUENCE [LARGE SCALE GENOMIC DNA]</scope>
    <source>
        <strain evidence="2">CGMCC 4.7466</strain>
    </source>
</reference>
<gene>
    <name evidence="1" type="ORF">ACFPFU_00260</name>
</gene>
<sequence>MKKLLFLWVSLFGGIVLSEGEVSAQTYTFVPEAAGCDSKWGTAACWSADTAECGDSSSPATPPTNPSSSDCEVHVVFTENATLLESNITLGGNFKSITLKSGADVNITGGLTLAGGSNINLVFEESHSNLTIGGTLTFQREAATLNVTGADRDPENEPITNFVTANRLVMGAMTELNVDGNAGVWIEGTTEVSHQTSGRERAIKINIDGQFYTRDMVVNGTTFLLFKVAVDAKVIVTDIGGTLEMKGNSTVEFIGDVYDGGPADGDSRVDIGGTINSTAGNENRAVILADDVTIYSCQKFPDSITKREDNNGDFKEEDCIQLSVVWLGTSASYLQAANAVRVDWATAKEWESSHFEIERATGNIKEFITIGSVESAGWSNGQTDYEFLDLNLPLFASKLYYRLKQVDKDGSLEYSNLITIEIQDGETSEMAWQVFPNPANTAAITLSLRRAGDLRDGPIRIKLISPSHRFKEYVVTELDQSFCIELSNALQGLPRGMIVLEINWQGRKEYHKILKQ</sequence>
<keyword evidence="2" id="KW-1185">Reference proteome</keyword>
<dbReference type="RefSeq" id="WP_377060349.1">
    <property type="nucleotide sequence ID" value="NZ_JBHSJJ010000001.1"/>
</dbReference>
<protein>
    <submittedName>
        <fullName evidence="1">Uncharacterized protein</fullName>
    </submittedName>
</protein>
<dbReference type="EMBL" id="JBHSJJ010000001">
    <property type="protein sequence ID" value="MFC4870100.1"/>
    <property type="molecule type" value="Genomic_DNA"/>
</dbReference>
<name>A0ABV9SUR3_9BACT</name>
<organism evidence="1 2">
    <name type="scientific">Negadavirga shengliensis</name>
    <dbReference type="NCBI Taxonomy" id="1389218"/>
    <lineage>
        <taxon>Bacteria</taxon>
        <taxon>Pseudomonadati</taxon>
        <taxon>Bacteroidota</taxon>
        <taxon>Cytophagia</taxon>
        <taxon>Cytophagales</taxon>
        <taxon>Cyclobacteriaceae</taxon>
        <taxon>Negadavirga</taxon>
    </lineage>
</organism>
<accession>A0ABV9SUR3</accession>
<evidence type="ECO:0000313" key="2">
    <source>
        <dbReference type="Proteomes" id="UP001595818"/>
    </source>
</evidence>
<comment type="caution">
    <text evidence="1">The sequence shown here is derived from an EMBL/GenBank/DDBJ whole genome shotgun (WGS) entry which is preliminary data.</text>
</comment>
<proteinExistence type="predicted"/>
<dbReference type="Proteomes" id="UP001595818">
    <property type="component" value="Unassembled WGS sequence"/>
</dbReference>
<evidence type="ECO:0000313" key="1">
    <source>
        <dbReference type="EMBL" id="MFC4870100.1"/>
    </source>
</evidence>